<sequence length="123" mass="14583">MSHFSKIKTDILNLDILKKTLVDLGFNYQIKVSSIHNDDIYVYQNYDINTPICSFTYDGYSYSIFADMECWNFSFQFDNFLEKLKQKYAYNIILQQSVSNGFEKIHERSMNDGSVKLVIQRWS</sequence>
<gene>
    <name evidence="5" type="primary">ycf35</name>
</gene>
<dbReference type="Pfam" id="PF06868">
    <property type="entry name" value="DUF1257"/>
    <property type="match status" value="1"/>
</dbReference>
<protein>
    <recommendedName>
        <fullName evidence="3">Uncharacterized protein ycf35</fullName>
    </recommendedName>
</protein>
<evidence type="ECO:0000256" key="2">
    <source>
        <dbReference type="ARBA" id="ARBA00009068"/>
    </source>
</evidence>
<evidence type="ECO:0000256" key="1">
    <source>
        <dbReference type="ARBA" id="ARBA00004474"/>
    </source>
</evidence>
<geneLocation type="plastid" evidence="5"/>
<evidence type="ECO:0000256" key="3">
    <source>
        <dbReference type="ARBA" id="ARBA00021585"/>
    </source>
</evidence>
<dbReference type="InterPro" id="IPR009666">
    <property type="entry name" value="Uncharacterised_Ycf35"/>
</dbReference>
<comment type="similarity">
    <text evidence="2">Belongs to the ycf35 family.</text>
</comment>
<evidence type="ECO:0000256" key="4">
    <source>
        <dbReference type="ARBA" id="ARBA00022640"/>
    </source>
</evidence>
<dbReference type="PANTHER" id="PTHR39638">
    <property type="entry name" value="YCF35"/>
    <property type="match status" value="1"/>
</dbReference>
<dbReference type="AlphaFoldDB" id="A0A4D6X260"/>
<keyword evidence="4 5" id="KW-0934">Plastid</keyword>
<comment type="subcellular location">
    <subcellularLocation>
        <location evidence="1">Plastid</location>
    </subcellularLocation>
</comment>
<dbReference type="EMBL" id="MK814736">
    <property type="protein sequence ID" value="QCI08770.1"/>
    <property type="molecule type" value="Genomic_DNA"/>
</dbReference>
<reference evidence="5" key="2">
    <citation type="submission" date="2019-04" db="EMBL/GenBank/DDBJ databases">
        <authorList>
            <person name="Pasella M."/>
        </authorList>
    </citation>
    <scope>NUCLEOTIDE SEQUENCE</scope>
    <source>
        <strain evidence="5">PD2995</strain>
    </source>
</reference>
<accession>A0A4D6X260</accession>
<evidence type="ECO:0000313" key="5">
    <source>
        <dbReference type="EMBL" id="QCI08770.1"/>
    </source>
</evidence>
<reference evidence="5" key="1">
    <citation type="journal article" date="2019" name="Mol. Phylogenet. Evol.">
        <title>Morphological evolution and classification of the red algal order Ceramiales inferred using plastid phylogenomics.</title>
        <authorList>
            <person name="Diaz-Tapia P."/>
            <person name="Pasella M.M."/>
            <person name="Verbruggen H."/>
            <person name="Maggs C.A."/>
        </authorList>
    </citation>
    <scope>NUCLEOTIDE SEQUENCE</scope>
    <source>
        <strain evidence="5">PD2995</strain>
    </source>
</reference>
<dbReference type="GO" id="GO:0009536">
    <property type="term" value="C:plastid"/>
    <property type="evidence" value="ECO:0007669"/>
    <property type="project" value="UniProtKB-SubCell"/>
</dbReference>
<name>A0A4D6X260_9FLOR</name>
<dbReference type="PANTHER" id="PTHR39638:SF2">
    <property type="entry name" value="YCF35"/>
    <property type="match status" value="1"/>
</dbReference>
<proteinExistence type="inferred from homology"/>
<organism evidence="5">
    <name type="scientific">Sphondylothamnion multifidum</name>
    <dbReference type="NCBI Taxonomy" id="193186"/>
    <lineage>
        <taxon>Eukaryota</taxon>
        <taxon>Rhodophyta</taxon>
        <taxon>Florideophyceae</taxon>
        <taxon>Rhodymeniophycidae</taxon>
        <taxon>Ceramiales</taxon>
        <taxon>Ceramiaceae</taxon>
        <taxon>Sphondylothamnion</taxon>
    </lineage>
</organism>